<dbReference type="OrthoDB" id="62952at2759"/>
<name>A0A9N9LFU5_9HELO</name>
<sequence>MADFELQIDSTMSSSPQHSGPAARPVQFHDIPPEVRLKIYRHFIPNNEIVHIDLPSACPKKYDDGFEGAFLGFRRREWWDEGWGWIKSLDPDNLHWSKINATNKNGIFCVSKTISEEALGVLYGENIFEVDLMYYERFIPFETLSKALTRRIKKLKIVAHADEKISYQNWILNQSLWATVFQDLTNFYFEVQTSDRPQDWYVGLETWTSEKQEWHDSVWCFELTSCFKYLQGCEVMLTVEQSPDKRVGDFVEKSLPRGYRKFEGDTPGNGIFKWKLGFIEPGAIFGTSPSGDYLCGSGQIDGEGEDGVLEEVQG</sequence>
<comment type="caution">
    <text evidence="2">The sequence shown here is derived from an EMBL/GenBank/DDBJ whole genome shotgun (WGS) entry which is preliminary data.</text>
</comment>
<feature type="compositionally biased region" description="Polar residues" evidence="1">
    <location>
        <begin position="8"/>
        <end position="18"/>
    </location>
</feature>
<gene>
    <name evidence="2" type="ORF">HYALB_00009223</name>
</gene>
<reference evidence="2" key="1">
    <citation type="submission" date="2021-07" db="EMBL/GenBank/DDBJ databases">
        <authorList>
            <person name="Durling M."/>
        </authorList>
    </citation>
    <scope>NUCLEOTIDE SEQUENCE</scope>
</reference>
<keyword evidence="3" id="KW-1185">Reference proteome</keyword>
<feature type="region of interest" description="Disordered" evidence="1">
    <location>
        <begin position="8"/>
        <end position="27"/>
    </location>
</feature>
<accession>A0A9N9LFU5</accession>
<dbReference type="Proteomes" id="UP000701801">
    <property type="component" value="Unassembled WGS sequence"/>
</dbReference>
<organism evidence="2 3">
    <name type="scientific">Hymenoscyphus albidus</name>
    <dbReference type="NCBI Taxonomy" id="595503"/>
    <lineage>
        <taxon>Eukaryota</taxon>
        <taxon>Fungi</taxon>
        <taxon>Dikarya</taxon>
        <taxon>Ascomycota</taxon>
        <taxon>Pezizomycotina</taxon>
        <taxon>Leotiomycetes</taxon>
        <taxon>Helotiales</taxon>
        <taxon>Helotiaceae</taxon>
        <taxon>Hymenoscyphus</taxon>
    </lineage>
</organism>
<evidence type="ECO:0000256" key="1">
    <source>
        <dbReference type="SAM" id="MobiDB-lite"/>
    </source>
</evidence>
<dbReference type="EMBL" id="CAJVRM010000023">
    <property type="protein sequence ID" value="CAG8971574.1"/>
    <property type="molecule type" value="Genomic_DNA"/>
</dbReference>
<proteinExistence type="predicted"/>
<dbReference type="AlphaFoldDB" id="A0A9N9LFU5"/>
<evidence type="ECO:0000313" key="3">
    <source>
        <dbReference type="Proteomes" id="UP000701801"/>
    </source>
</evidence>
<protein>
    <submittedName>
        <fullName evidence="2">Uncharacterized protein</fullName>
    </submittedName>
</protein>
<evidence type="ECO:0000313" key="2">
    <source>
        <dbReference type="EMBL" id="CAG8971574.1"/>
    </source>
</evidence>